<dbReference type="InterPro" id="IPR029044">
    <property type="entry name" value="Nucleotide-diphossugar_trans"/>
</dbReference>
<dbReference type="Gene3D" id="3.90.550.10">
    <property type="entry name" value="Spore Coat Polysaccharide Biosynthesis Protein SpsA, Chain A"/>
    <property type="match status" value="1"/>
</dbReference>
<gene>
    <name evidence="1" type="ORF">SAMN06273570_1078</name>
</gene>
<evidence type="ECO:0000313" key="2">
    <source>
        <dbReference type="Proteomes" id="UP000219271"/>
    </source>
</evidence>
<dbReference type="Proteomes" id="UP000219271">
    <property type="component" value="Unassembled WGS sequence"/>
</dbReference>
<accession>A0A286BRI5</accession>
<organism evidence="1 2">
    <name type="scientific">Candidatus Pantoea floridensis</name>
    <dbReference type="NCBI Taxonomy" id="1938870"/>
    <lineage>
        <taxon>Bacteria</taxon>
        <taxon>Pseudomonadati</taxon>
        <taxon>Pseudomonadota</taxon>
        <taxon>Gammaproteobacteria</taxon>
        <taxon>Enterobacterales</taxon>
        <taxon>Erwiniaceae</taxon>
        <taxon>Pantoea</taxon>
    </lineage>
</organism>
<sequence>MIIAMVLRSGGEYNARHVHWLHRQLPKGYRIVCFSDVNIEGIETIPLQYDWPGWWAKMELFRPDIPDDIFYLDLDTVITGDITGMLSVHRPMMLKDFYNPQQFGSGLMFIPHEAKARVWSAFLKNPEEHMNHCSTPECWGDQGFISREMEGITAWQSVFFDQVVSYKAHVMHSANPKPGELPMNTRICCFHGKPRPWDLRIPYHWLPKFN</sequence>
<evidence type="ECO:0008006" key="3">
    <source>
        <dbReference type="Google" id="ProtNLM"/>
    </source>
</evidence>
<dbReference type="OrthoDB" id="564871at2"/>
<evidence type="ECO:0000313" key="1">
    <source>
        <dbReference type="EMBL" id="SOD36765.1"/>
    </source>
</evidence>
<dbReference type="AlphaFoldDB" id="A0A286BRI5"/>
<name>A0A286BRI5_9GAMM</name>
<dbReference type="RefSeq" id="WP_097094914.1">
    <property type="nucleotide sequence ID" value="NZ_OCMY01000001.1"/>
</dbReference>
<protein>
    <recommendedName>
        <fullName evidence="3">Glycosyl transferase family 8</fullName>
    </recommendedName>
</protein>
<dbReference type="SUPFAM" id="SSF53448">
    <property type="entry name" value="Nucleotide-diphospho-sugar transferases"/>
    <property type="match status" value="1"/>
</dbReference>
<reference evidence="2" key="1">
    <citation type="submission" date="2017-09" db="EMBL/GenBank/DDBJ databases">
        <authorList>
            <person name="Varghese N."/>
            <person name="Submissions S."/>
        </authorList>
    </citation>
    <scope>NUCLEOTIDE SEQUENCE [LARGE SCALE GENOMIC DNA]</scope>
    <source>
        <strain evidence="2">JKS000234</strain>
    </source>
</reference>
<proteinExistence type="predicted"/>
<dbReference type="EMBL" id="OCMY01000001">
    <property type="protein sequence ID" value="SOD36765.1"/>
    <property type="molecule type" value="Genomic_DNA"/>
</dbReference>
<keyword evidence="2" id="KW-1185">Reference proteome</keyword>